<name>A0A348WN28_9GAMM</name>
<dbReference type="Gene3D" id="3.30.1380.10">
    <property type="match status" value="1"/>
</dbReference>
<feature type="domain" description="D-alanyl-D-alanine carboxypeptidase-like core" evidence="1">
    <location>
        <begin position="22"/>
        <end position="178"/>
    </location>
</feature>
<protein>
    <submittedName>
        <fullName evidence="2">D-alanyl-D-alanine carboxypeptidase family protein</fullName>
    </submittedName>
</protein>
<dbReference type="EMBL" id="DMUP01000090">
    <property type="protein sequence ID" value="HAR55940.1"/>
    <property type="molecule type" value="Genomic_DNA"/>
</dbReference>
<reference evidence="2 3" key="1">
    <citation type="journal article" date="2018" name="Nat. Biotechnol.">
        <title>A standardized bacterial taxonomy based on genome phylogeny substantially revises the tree of life.</title>
        <authorList>
            <person name="Parks D.H."/>
            <person name="Chuvochina M."/>
            <person name="Waite D.W."/>
            <person name="Rinke C."/>
            <person name="Skarshewski A."/>
            <person name="Chaumeil P.A."/>
            <person name="Hugenholtz P."/>
        </authorList>
    </citation>
    <scope>NUCLEOTIDE SEQUENCE [LARGE SCALE GENOMIC DNA]</scope>
    <source>
        <strain evidence="2">UBA9360</strain>
    </source>
</reference>
<dbReference type="InterPro" id="IPR052179">
    <property type="entry name" value="DD-CPase-like"/>
</dbReference>
<proteinExistence type="predicted"/>
<dbReference type="AlphaFoldDB" id="A0A348WN28"/>
<keyword evidence="2" id="KW-0121">Carboxypeptidase</keyword>
<dbReference type="Proteomes" id="UP000262878">
    <property type="component" value="Unassembled WGS sequence"/>
</dbReference>
<sequence length="230" mass="26353">MITSAQRLGKAQDHLLTLIDGHMLHPLAARAFEEMKEAASRDGITLAIASGFRSFDRQLLIWNRKWSGERSVNDEQGHPLDTTQLSDEEKLHAILHWSALPGASRHHWGTDIDVWDPSRFNSNQTLQLVPEEYEHINAPCYPLLCWLQQHAHEFGFFFPYRVYQGGVSHEPWHLSYQPVADHIQQSLTLDELKNALSNTDIAGKETVLAHLHVIKERYFDNICRGNTGEE</sequence>
<dbReference type="PANTHER" id="PTHR34385:SF1">
    <property type="entry name" value="PEPTIDOGLYCAN L-ALANYL-D-GLUTAMATE ENDOPEPTIDASE CWLK"/>
    <property type="match status" value="1"/>
</dbReference>
<comment type="caution">
    <text evidence="2">The sequence shown here is derived from an EMBL/GenBank/DDBJ whole genome shotgun (WGS) entry which is preliminary data.</text>
</comment>
<gene>
    <name evidence="2" type="ORF">DCR58_04035</name>
</gene>
<dbReference type="RefSeq" id="WP_006955479.1">
    <property type="nucleotide sequence ID" value="NZ_DAIRLQ010000006.1"/>
</dbReference>
<dbReference type="InterPro" id="IPR009045">
    <property type="entry name" value="Zn_M74/Hedgehog-like"/>
</dbReference>
<evidence type="ECO:0000313" key="3">
    <source>
        <dbReference type="Proteomes" id="UP000262878"/>
    </source>
</evidence>
<dbReference type="PANTHER" id="PTHR34385">
    <property type="entry name" value="D-ALANYL-D-ALANINE CARBOXYPEPTIDASE"/>
    <property type="match status" value="1"/>
</dbReference>
<dbReference type="GO" id="GO:0004180">
    <property type="term" value="F:carboxypeptidase activity"/>
    <property type="evidence" value="ECO:0007669"/>
    <property type="project" value="UniProtKB-KW"/>
</dbReference>
<keyword evidence="2" id="KW-0645">Protease</keyword>
<organism evidence="2 3">
    <name type="scientific">Idiomarina baltica</name>
    <dbReference type="NCBI Taxonomy" id="190892"/>
    <lineage>
        <taxon>Bacteria</taxon>
        <taxon>Pseudomonadati</taxon>
        <taxon>Pseudomonadota</taxon>
        <taxon>Gammaproteobacteria</taxon>
        <taxon>Alteromonadales</taxon>
        <taxon>Idiomarinaceae</taxon>
        <taxon>Idiomarina</taxon>
    </lineage>
</organism>
<evidence type="ECO:0000259" key="1">
    <source>
        <dbReference type="Pfam" id="PF02557"/>
    </source>
</evidence>
<dbReference type="InterPro" id="IPR003709">
    <property type="entry name" value="VanY-like_core_dom"/>
</dbReference>
<dbReference type="GO" id="GO:0006508">
    <property type="term" value="P:proteolysis"/>
    <property type="evidence" value="ECO:0007669"/>
    <property type="project" value="InterPro"/>
</dbReference>
<dbReference type="STRING" id="314276.OS145_00860"/>
<keyword evidence="2" id="KW-0378">Hydrolase</keyword>
<dbReference type="CDD" id="cd14847">
    <property type="entry name" value="DD-carboxypeptidase_like"/>
    <property type="match status" value="1"/>
</dbReference>
<dbReference type="Pfam" id="PF02557">
    <property type="entry name" value="VanY"/>
    <property type="match status" value="1"/>
</dbReference>
<accession>A0A348WN28</accession>
<dbReference type="SUPFAM" id="SSF55166">
    <property type="entry name" value="Hedgehog/DD-peptidase"/>
    <property type="match status" value="1"/>
</dbReference>
<evidence type="ECO:0000313" key="2">
    <source>
        <dbReference type="EMBL" id="HAR55940.1"/>
    </source>
</evidence>